<evidence type="ECO:0000313" key="8">
    <source>
        <dbReference type="Proteomes" id="UP000013827"/>
    </source>
</evidence>
<dbReference type="Pfam" id="PF00271">
    <property type="entry name" value="Helicase_C"/>
    <property type="match status" value="1"/>
</dbReference>
<keyword evidence="2" id="KW-0378">Hydrolase</keyword>
<dbReference type="eggNOG" id="KOG1002">
    <property type="taxonomic scope" value="Eukaryota"/>
</dbReference>
<keyword evidence="8" id="KW-1185">Reference proteome</keyword>
<dbReference type="PaxDb" id="2903-EOD27583"/>
<evidence type="ECO:0000256" key="3">
    <source>
        <dbReference type="ARBA" id="ARBA00022840"/>
    </source>
</evidence>
<keyword evidence="3" id="KW-0067">ATP-binding</keyword>
<feature type="region of interest" description="Disordered" evidence="4">
    <location>
        <begin position="61"/>
        <end position="84"/>
    </location>
</feature>
<dbReference type="GO" id="GO:0000724">
    <property type="term" value="P:double-strand break repair via homologous recombination"/>
    <property type="evidence" value="ECO:0007669"/>
    <property type="project" value="TreeGrafter"/>
</dbReference>
<dbReference type="Gene3D" id="3.40.50.10810">
    <property type="entry name" value="Tandem AAA-ATPase domain"/>
    <property type="match status" value="1"/>
</dbReference>
<feature type="domain" description="SNF2 N-terminal" evidence="5">
    <location>
        <begin position="174"/>
        <end position="231"/>
    </location>
</feature>
<feature type="region of interest" description="Disordered" evidence="4">
    <location>
        <begin position="479"/>
        <end position="513"/>
    </location>
</feature>
<name>A0A0D3JVP8_EMIH1</name>
<feature type="region of interest" description="Disordered" evidence="4">
    <location>
        <begin position="1"/>
        <end position="45"/>
    </location>
</feature>
<dbReference type="Proteomes" id="UP000013827">
    <property type="component" value="Unassembled WGS sequence"/>
</dbReference>
<dbReference type="GO" id="GO:0016787">
    <property type="term" value="F:hydrolase activity"/>
    <property type="evidence" value="ECO:0007669"/>
    <property type="project" value="UniProtKB-KW"/>
</dbReference>
<dbReference type="InterPro" id="IPR038718">
    <property type="entry name" value="SNF2-like_sf"/>
</dbReference>
<dbReference type="AlphaFoldDB" id="A0A0D3JVP8"/>
<proteinExistence type="predicted"/>
<protein>
    <recommendedName>
        <fullName evidence="9">SNF2 N-terminal domain-containing protein</fullName>
    </recommendedName>
</protein>
<dbReference type="InterPro" id="IPR049730">
    <property type="entry name" value="SNF2/RAD54-like_C"/>
</dbReference>
<dbReference type="GO" id="GO:0005737">
    <property type="term" value="C:cytoplasm"/>
    <property type="evidence" value="ECO:0007669"/>
    <property type="project" value="TreeGrafter"/>
</dbReference>
<evidence type="ECO:0008006" key="9">
    <source>
        <dbReference type="Google" id="ProtNLM"/>
    </source>
</evidence>
<keyword evidence="1" id="KW-0547">Nucleotide-binding</keyword>
<reference evidence="8" key="1">
    <citation type="journal article" date="2013" name="Nature">
        <title>Pan genome of the phytoplankton Emiliania underpins its global distribution.</title>
        <authorList>
            <person name="Read B.A."/>
            <person name="Kegel J."/>
            <person name="Klute M.J."/>
            <person name="Kuo A."/>
            <person name="Lefebvre S.C."/>
            <person name="Maumus F."/>
            <person name="Mayer C."/>
            <person name="Miller J."/>
            <person name="Monier A."/>
            <person name="Salamov A."/>
            <person name="Young J."/>
            <person name="Aguilar M."/>
            <person name="Claverie J.M."/>
            <person name="Frickenhaus S."/>
            <person name="Gonzalez K."/>
            <person name="Herman E.K."/>
            <person name="Lin Y.C."/>
            <person name="Napier J."/>
            <person name="Ogata H."/>
            <person name="Sarno A.F."/>
            <person name="Shmutz J."/>
            <person name="Schroeder D."/>
            <person name="de Vargas C."/>
            <person name="Verret F."/>
            <person name="von Dassow P."/>
            <person name="Valentin K."/>
            <person name="Van de Peer Y."/>
            <person name="Wheeler G."/>
            <person name="Dacks J.B."/>
            <person name="Delwiche C.F."/>
            <person name="Dyhrman S.T."/>
            <person name="Glockner G."/>
            <person name="John U."/>
            <person name="Richards T."/>
            <person name="Worden A.Z."/>
            <person name="Zhang X."/>
            <person name="Grigoriev I.V."/>
            <person name="Allen A.E."/>
            <person name="Bidle K."/>
            <person name="Borodovsky M."/>
            <person name="Bowler C."/>
            <person name="Brownlee C."/>
            <person name="Cock J.M."/>
            <person name="Elias M."/>
            <person name="Gladyshev V.N."/>
            <person name="Groth M."/>
            <person name="Guda C."/>
            <person name="Hadaegh A."/>
            <person name="Iglesias-Rodriguez M.D."/>
            <person name="Jenkins J."/>
            <person name="Jones B.M."/>
            <person name="Lawson T."/>
            <person name="Leese F."/>
            <person name="Lindquist E."/>
            <person name="Lobanov A."/>
            <person name="Lomsadze A."/>
            <person name="Malik S.B."/>
            <person name="Marsh M.E."/>
            <person name="Mackinder L."/>
            <person name="Mock T."/>
            <person name="Mueller-Roeber B."/>
            <person name="Pagarete A."/>
            <person name="Parker M."/>
            <person name="Probert I."/>
            <person name="Quesneville H."/>
            <person name="Raines C."/>
            <person name="Rensing S.A."/>
            <person name="Riano-Pachon D.M."/>
            <person name="Richier S."/>
            <person name="Rokitta S."/>
            <person name="Shiraiwa Y."/>
            <person name="Soanes D.M."/>
            <person name="van der Giezen M."/>
            <person name="Wahlund T.M."/>
            <person name="Williams B."/>
            <person name="Wilson W."/>
            <person name="Wolfe G."/>
            <person name="Wurch L.L."/>
        </authorList>
    </citation>
    <scope>NUCLEOTIDE SEQUENCE</scope>
</reference>
<feature type="domain" description="Helicase C-terminal" evidence="6">
    <location>
        <begin position="368"/>
        <end position="439"/>
    </location>
</feature>
<dbReference type="GO" id="GO:0005524">
    <property type="term" value="F:ATP binding"/>
    <property type="evidence" value="ECO:0007669"/>
    <property type="project" value="UniProtKB-KW"/>
</dbReference>
<dbReference type="InterPro" id="IPR001650">
    <property type="entry name" value="Helicase_C-like"/>
</dbReference>
<dbReference type="InterPro" id="IPR050628">
    <property type="entry name" value="SNF2_RAD54_helicase_TF"/>
</dbReference>
<dbReference type="GO" id="GO:0005634">
    <property type="term" value="C:nucleus"/>
    <property type="evidence" value="ECO:0007669"/>
    <property type="project" value="TreeGrafter"/>
</dbReference>
<evidence type="ECO:0000259" key="6">
    <source>
        <dbReference type="Pfam" id="PF00271"/>
    </source>
</evidence>
<sequence>MSGSSTSSTIAGSSGSTIAESSSSTEAGSSATEADSPSASSDEEVIPAWVLQASLDSAGLSSTAGERLARRDASRQRRAARKRQRLLETDVTAADADARLAQECADARLAARLQREEEEAASRERDGGGASGVAGTLVVCPKMLALQWVGEVPDRHAPYLPHISPTSPRISTRCLTGTPIQNSPDDLFALLRFLRLPKYGETLAAYKTLARHPDGLRALLDSLMLRRRKADSFNGQNYELAADSFNGEPILSLPPKLCARRASPFRSPDEAEGAEVYAALESKAQVIFNRFLRRGAVQEDCHACPLCREPLRADALFPLRKLPPFADAARQMALALGQGEEEAEAATGPESSEAPRRASTKMMLCLEEALVFSSYTTFLDLLQPLLRRGGFGTARVDGGQSMAERERQIDSFRAPGGPPVLLMSLKCGVGLNLTEATAVDRAHRIGQHRPVRVVRLSITGTVEERILALQEKKRQIAAATLGDEDEGGPGAGGGRRRGGPRLTDGELQTLFGG</sequence>
<dbReference type="STRING" id="2903.R1CX13"/>
<reference evidence="7" key="2">
    <citation type="submission" date="2024-10" db="UniProtKB">
        <authorList>
            <consortium name="EnsemblProtists"/>
        </authorList>
    </citation>
    <scope>IDENTIFICATION</scope>
</reference>
<feature type="compositionally biased region" description="Low complexity" evidence="4">
    <location>
        <begin position="1"/>
        <end position="40"/>
    </location>
</feature>
<organism evidence="7 8">
    <name type="scientific">Emiliania huxleyi (strain CCMP1516)</name>
    <dbReference type="NCBI Taxonomy" id="280463"/>
    <lineage>
        <taxon>Eukaryota</taxon>
        <taxon>Haptista</taxon>
        <taxon>Haptophyta</taxon>
        <taxon>Prymnesiophyceae</taxon>
        <taxon>Isochrysidales</taxon>
        <taxon>Noelaerhabdaceae</taxon>
        <taxon>Emiliania</taxon>
    </lineage>
</organism>
<dbReference type="GO" id="GO:0008094">
    <property type="term" value="F:ATP-dependent activity, acting on DNA"/>
    <property type="evidence" value="ECO:0007669"/>
    <property type="project" value="TreeGrafter"/>
</dbReference>
<feature type="region of interest" description="Disordered" evidence="4">
    <location>
        <begin position="337"/>
        <end position="356"/>
    </location>
</feature>
<dbReference type="KEGG" id="ehx:EMIHUDRAFT_114534"/>
<dbReference type="GeneID" id="17273127"/>
<dbReference type="RefSeq" id="XP_005780012.1">
    <property type="nucleotide sequence ID" value="XM_005779955.1"/>
</dbReference>
<accession>A0A0D3JVP8</accession>
<dbReference type="EnsemblProtists" id="EOD27583">
    <property type="protein sequence ID" value="EOD27583"/>
    <property type="gene ID" value="EMIHUDRAFT_114534"/>
</dbReference>
<evidence type="ECO:0000256" key="4">
    <source>
        <dbReference type="SAM" id="MobiDB-lite"/>
    </source>
</evidence>
<dbReference type="CDD" id="cd18793">
    <property type="entry name" value="SF2_C_SNF"/>
    <property type="match status" value="1"/>
</dbReference>
<evidence type="ECO:0000256" key="2">
    <source>
        <dbReference type="ARBA" id="ARBA00022801"/>
    </source>
</evidence>
<dbReference type="Pfam" id="PF00176">
    <property type="entry name" value="SNF2-rel_dom"/>
    <property type="match status" value="1"/>
</dbReference>
<evidence type="ECO:0000259" key="5">
    <source>
        <dbReference type="Pfam" id="PF00176"/>
    </source>
</evidence>
<dbReference type="PANTHER" id="PTHR45626">
    <property type="entry name" value="TRANSCRIPTION TERMINATION FACTOR 2-RELATED"/>
    <property type="match status" value="1"/>
</dbReference>
<dbReference type="HOGENOM" id="CLU_531507_0_0_1"/>
<dbReference type="InterPro" id="IPR027417">
    <property type="entry name" value="P-loop_NTPase"/>
</dbReference>
<dbReference type="Gene3D" id="3.40.50.300">
    <property type="entry name" value="P-loop containing nucleotide triphosphate hydrolases"/>
    <property type="match status" value="1"/>
</dbReference>
<evidence type="ECO:0000313" key="7">
    <source>
        <dbReference type="EnsemblProtists" id="EOD27583"/>
    </source>
</evidence>
<dbReference type="InterPro" id="IPR000330">
    <property type="entry name" value="SNF2_N"/>
</dbReference>
<evidence type="ECO:0000256" key="1">
    <source>
        <dbReference type="ARBA" id="ARBA00022741"/>
    </source>
</evidence>
<dbReference type="SUPFAM" id="SSF52540">
    <property type="entry name" value="P-loop containing nucleoside triphosphate hydrolases"/>
    <property type="match status" value="2"/>
</dbReference>